<dbReference type="InterPro" id="IPR035979">
    <property type="entry name" value="RBD_domain_sf"/>
</dbReference>
<dbReference type="EMBL" id="RBNI01002533">
    <property type="protein sequence ID" value="RUP49183.1"/>
    <property type="molecule type" value="Genomic_DNA"/>
</dbReference>
<dbReference type="SMART" id="SM00360">
    <property type="entry name" value="RRM"/>
    <property type="match status" value="2"/>
</dbReference>
<dbReference type="GO" id="GO:0003723">
    <property type="term" value="F:RNA binding"/>
    <property type="evidence" value="ECO:0007669"/>
    <property type="project" value="UniProtKB-UniRule"/>
</dbReference>
<comment type="caution">
    <text evidence="5">The sequence shown here is derived from an EMBL/GenBank/DDBJ whole genome shotgun (WGS) entry which is preliminary data.</text>
</comment>
<protein>
    <recommendedName>
        <fullName evidence="7">FCP1 homology domain-containing protein</fullName>
    </recommendedName>
</protein>
<dbReference type="CDD" id="cd00590">
    <property type="entry name" value="RRM_SF"/>
    <property type="match status" value="1"/>
</dbReference>
<organism evidence="5 6">
    <name type="scientific">Jimgerdemannia flammicorona</name>
    <dbReference type="NCBI Taxonomy" id="994334"/>
    <lineage>
        <taxon>Eukaryota</taxon>
        <taxon>Fungi</taxon>
        <taxon>Fungi incertae sedis</taxon>
        <taxon>Mucoromycota</taxon>
        <taxon>Mucoromycotina</taxon>
        <taxon>Endogonomycetes</taxon>
        <taxon>Endogonales</taxon>
        <taxon>Endogonaceae</taxon>
        <taxon>Jimgerdemannia</taxon>
    </lineage>
</organism>
<evidence type="ECO:0008006" key="7">
    <source>
        <dbReference type="Google" id="ProtNLM"/>
    </source>
</evidence>
<feature type="domain" description="FCP1 homology" evidence="4">
    <location>
        <begin position="286"/>
        <end position="450"/>
    </location>
</feature>
<evidence type="ECO:0000256" key="1">
    <source>
        <dbReference type="PROSITE-ProRule" id="PRU00176"/>
    </source>
</evidence>
<evidence type="ECO:0000259" key="3">
    <source>
        <dbReference type="PROSITE" id="PS50102"/>
    </source>
</evidence>
<dbReference type="OrthoDB" id="1711508at2759"/>
<dbReference type="InterPro" id="IPR023214">
    <property type="entry name" value="HAD_sf"/>
</dbReference>
<sequence length="728" mass="81249">MPHLFFCHSAKSKSTYKRKSFHELFQLCAERRLQVDQSDSKDKLAQRLVDYDIAKNPYVHTTKANLAALLCARSLLVDGKDRKPDMVQRLLNDDQLHSSGFTSTSTGEGSSTSSTESDTLGSETATSQPFAIHENTMVTTEYQLMGSVQPHTLVSQDLSDFTSEYAVTPSESINTNKATSHTRETLIVKIKTATKVVSAQKRSITSPQALSENNGGEEIAESTIKKAKTTSQKNWTEALFDQISKTNMTRCTTPTTLQVYGISKPPHPPPTEDYLHGCELTSQFIEPSKTQLVICDLNGCLIARGSNLKQQIFYPRPHARTFIRYLLENFHVCVWSLETEEKIEPMIDLLFGEQKSKLRGIFDKSKLKSPADEYWSDTQTCKDLRMLWRHLNNSPLLYTQYNSILIDGNSLNTLHQPHNSIILRSYTLEAARHRAPDDELVQVQEYLEKLRRQSNVSNIMSNGPYQTIEPSFSSSPDVHTFSSISLPSAAASSSIGSSPANDRNLILISGLFSLDVDTVSAIFQPCGEIVRMHVIKDKFTHKLAGNVCFGFLKPEGARAALALVREKLAIRSVRAKTLNDMSDTIIVRDINPVMTWKEIKDVFNEFGDIVYYYLPTDDKIGMRKSYAFLIFQSVESAVWAITKMDGQRLQGRVLDLNFAAKCDNIHGDGDSATSTSAHNSSGSDTASSNISSLYVSDGTSEWRDRSSPKYGGSTVEVWNIWIYAGTPV</sequence>
<dbReference type="SUPFAM" id="SSF56784">
    <property type="entry name" value="HAD-like"/>
    <property type="match status" value="1"/>
</dbReference>
<dbReference type="PROSITE" id="PS50102">
    <property type="entry name" value="RRM"/>
    <property type="match status" value="1"/>
</dbReference>
<dbReference type="InterPro" id="IPR000504">
    <property type="entry name" value="RRM_dom"/>
</dbReference>
<feature type="region of interest" description="Disordered" evidence="2">
    <location>
        <begin position="669"/>
        <end position="689"/>
    </location>
</feature>
<evidence type="ECO:0000259" key="4">
    <source>
        <dbReference type="PROSITE" id="PS50969"/>
    </source>
</evidence>
<feature type="domain" description="RRM" evidence="3">
    <location>
        <begin position="583"/>
        <end position="661"/>
    </location>
</feature>
<reference evidence="5 6" key="1">
    <citation type="journal article" date="2018" name="New Phytol.">
        <title>Phylogenomics of Endogonaceae and evolution of mycorrhizas within Mucoromycota.</title>
        <authorList>
            <person name="Chang Y."/>
            <person name="Desiro A."/>
            <person name="Na H."/>
            <person name="Sandor L."/>
            <person name="Lipzen A."/>
            <person name="Clum A."/>
            <person name="Barry K."/>
            <person name="Grigoriev I.V."/>
            <person name="Martin F.M."/>
            <person name="Stajich J.E."/>
            <person name="Smith M.E."/>
            <person name="Bonito G."/>
            <person name="Spatafora J.W."/>
        </authorList>
    </citation>
    <scope>NUCLEOTIDE SEQUENCE [LARGE SCALE GENOMIC DNA]</scope>
    <source>
        <strain evidence="5 6">GMNB39</strain>
    </source>
</reference>
<dbReference type="SUPFAM" id="SSF54928">
    <property type="entry name" value="RNA-binding domain, RBD"/>
    <property type="match status" value="1"/>
</dbReference>
<keyword evidence="6" id="KW-1185">Reference proteome</keyword>
<dbReference type="InterPro" id="IPR012677">
    <property type="entry name" value="Nucleotide-bd_a/b_plait_sf"/>
</dbReference>
<dbReference type="Proteomes" id="UP000268093">
    <property type="component" value="Unassembled WGS sequence"/>
</dbReference>
<feature type="region of interest" description="Disordered" evidence="2">
    <location>
        <begin position="91"/>
        <end position="133"/>
    </location>
</feature>
<dbReference type="SMART" id="SM00577">
    <property type="entry name" value="CPDc"/>
    <property type="match status" value="1"/>
</dbReference>
<evidence type="ECO:0000313" key="5">
    <source>
        <dbReference type="EMBL" id="RUP49183.1"/>
    </source>
</evidence>
<dbReference type="Pfam" id="PF00076">
    <property type="entry name" value="RRM_1"/>
    <property type="match status" value="1"/>
</dbReference>
<accession>A0A433DEB2</accession>
<feature type="compositionally biased region" description="Polar residues" evidence="2">
    <location>
        <begin position="671"/>
        <end position="689"/>
    </location>
</feature>
<dbReference type="Pfam" id="PF03031">
    <property type="entry name" value="NIF"/>
    <property type="match status" value="1"/>
</dbReference>
<dbReference type="InterPro" id="IPR036412">
    <property type="entry name" value="HAD-like_sf"/>
</dbReference>
<name>A0A433DEB2_9FUNG</name>
<dbReference type="PANTHER" id="PTHR12210">
    <property type="entry name" value="DULLARD PROTEIN PHOSPHATASE"/>
    <property type="match status" value="1"/>
</dbReference>
<dbReference type="AlphaFoldDB" id="A0A433DEB2"/>
<gene>
    <name evidence="5" type="ORF">BC936DRAFT_143113</name>
</gene>
<proteinExistence type="predicted"/>
<dbReference type="Gene3D" id="3.30.70.330">
    <property type="match status" value="2"/>
</dbReference>
<dbReference type="InterPro" id="IPR004274">
    <property type="entry name" value="FCP1_dom"/>
</dbReference>
<dbReference type="Gene3D" id="3.40.50.1000">
    <property type="entry name" value="HAD superfamily/HAD-like"/>
    <property type="match status" value="1"/>
</dbReference>
<dbReference type="InterPro" id="IPR050365">
    <property type="entry name" value="TIM50"/>
</dbReference>
<dbReference type="PROSITE" id="PS50969">
    <property type="entry name" value="FCP1"/>
    <property type="match status" value="1"/>
</dbReference>
<evidence type="ECO:0000313" key="6">
    <source>
        <dbReference type="Proteomes" id="UP000268093"/>
    </source>
</evidence>
<feature type="compositionally biased region" description="Low complexity" evidence="2">
    <location>
        <begin position="98"/>
        <end position="124"/>
    </location>
</feature>
<evidence type="ECO:0000256" key="2">
    <source>
        <dbReference type="SAM" id="MobiDB-lite"/>
    </source>
</evidence>
<keyword evidence="1" id="KW-0694">RNA-binding</keyword>